<evidence type="ECO:0000313" key="1">
    <source>
        <dbReference type="EMBL" id="KAJ7324398.1"/>
    </source>
</evidence>
<comment type="caution">
    <text evidence="1">The sequence shown here is derived from an EMBL/GenBank/DDBJ whole genome shotgun (WGS) entry which is preliminary data.</text>
</comment>
<dbReference type="AlphaFoldDB" id="A0A9Q0XRB5"/>
<organism evidence="1 2">
    <name type="scientific">Phrynocephalus forsythii</name>
    <dbReference type="NCBI Taxonomy" id="171643"/>
    <lineage>
        <taxon>Eukaryota</taxon>
        <taxon>Metazoa</taxon>
        <taxon>Chordata</taxon>
        <taxon>Craniata</taxon>
        <taxon>Vertebrata</taxon>
        <taxon>Euteleostomi</taxon>
        <taxon>Lepidosauria</taxon>
        <taxon>Squamata</taxon>
        <taxon>Bifurcata</taxon>
        <taxon>Unidentata</taxon>
        <taxon>Episquamata</taxon>
        <taxon>Toxicofera</taxon>
        <taxon>Iguania</taxon>
        <taxon>Acrodonta</taxon>
        <taxon>Agamidae</taxon>
        <taxon>Agaminae</taxon>
        <taxon>Phrynocephalus</taxon>
    </lineage>
</organism>
<gene>
    <name evidence="1" type="ORF">JRQ81_017418</name>
</gene>
<reference evidence="1" key="1">
    <citation type="journal article" date="2023" name="DNA Res.">
        <title>Chromosome-level genome assembly of Phrynocephalus forsythii using third-generation DNA sequencing and Hi-C analysis.</title>
        <authorList>
            <person name="Qi Y."/>
            <person name="Zhao W."/>
            <person name="Zhao Y."/>
            <person name="Niu C."/>
            <person name="Cao S."/>
            <person name="Zhang Y."/>
        </authorList>
    </citation>
    <scope>NUCLEOTIDE SEQUENCE</scope>
    <source>
        <tissue evidence="1">Muscle</tissue>
    </source>
</reference>
<proteinExistence type="predicted"/>
<accession>A0A9Q0XRB5</accession>
<evidence type="ECO:0000313" key="2">
    <source>
        <dbReference type="Proteomes" id="UP001142489"/>
    </source>
</evidence>
<sequence>MASLCPTRQPQDRITMTSSSVLSRQAKGKITMAGHCPCGRWHQHATKEAQVRRISIPVACGPSGRILIPQEHSEVSLCSVHELLVCTTCLSFLADHSPCRSLPNLGAVAPPLLGQTLCCSYTYTQ</sequence>
<feature type="non-terminal residue" evidence="1">
    <location>
        <position position="1"/>
    </location>
</feature>
<name>A0A9Q0XRB5_9SAUR</name>
<protein>
    <submittedName>
        <fullName evidence="1">Uncharacterized protein</fullName>
    </submittedName>
</protein>
<dbReference type="Proteomes" id="UP001142489">
    <property type="component" value="Unassembled WGS sequence"/>
</dbReference>
<keyword evidence="2" id="KW-1185">Reference proteome</keyword>
<dbReference type="EMBL" id="JAPFRF010000008">
    <property type="protein sequence ID" value="KAJ7324398.1"/>
    <property type="molecule type" value="Genomic_DNA"/>
</dbReference>